<evidence type="ECO:0000256" key="10">
    <source>
        <dbReference type="ARBA" id="ARBA00023033"/>
    </source>
</evidence>
<sequence>MEVSIQSIALATVLAVLTTWAWRVVNWVWLRPKRLERLLRQQGLSGEPYTFLFGDLKENSRLLTEAKSKPITVSDDIKPRILPFWHQCFQTYGKDSFKWIGPTPRVSITNPEQLKEVFSKINDYPRPASNPLVKLLANGLASHEGEKWARHRKIINPAFHMEKLKLMLPAIYSSCTEMVDRWGKLVSEETSCEVDAWVDLQNLTREVISRTAFGSSFEEGKRIFELQEAQAQLAILALQSVYIPGWRFVPTKMNRRMKNIDKEVQALLMDIIRRKEKTIRAGEAAGDDLLGLLLESNMKENVGMSLHDVIEECKLFYFAGQETTSVLLVWTMVLLSVHSDWQARAREEVLETFGSRKPDLDGLSHLKIGNKTWEADHTPGVQLSMPTLLIHHDKELWGEDAEKFKPERFAKGVSKATMNQVSFFPFGLGPRICIGQNFALIEAKMALAMILQQFTFELSTSYAHAPFNVVTLQPLYGVQVILRKAN</sequence>
<dbReference type="PANTHER" id="PTHR24282">
    <property type="entry name" value="CYTOCHROME P450 FAMILY MEMBER"/>
    <property type="match status" value="1"/>
</dbReference>
<dbReference type="GO" id="GO:0016705">
    <property type="term" value="F:oxidoreductase activity, acting on paired donors, with incorporation or reduction of molecular oxygen"/>
    <property type="evidence" value="ECO:0007669"/>
    <property type="project" value="InterPro"/>
</dbReference>
<dbReference type="PANTHER" id="PTHR24282:SF255">
    <property type="entry name" value="CYTOCHROME P450 72A11-RELATED"/>
    <property type="match status" value="1"/>
</dbReference>
<evidence type="ECO:0000313" key="15">
    <source>
        <dbReference type="Proteomes" id="UP000806378"/>
    </source>
</evidence>
<keyword evidence="15" id="KW-1185">Reference proteome</keyword>
<keyword evidence="6 12" id="KW-0479">Metal-binding</keyword>
<keyword evidence="4 12" id="KW-0349">Heme</keyword>
<proteinExistence type="inferred from homology"/>
<evidence type="ECO:0000256" key="1">
    <source>
        <dbReference type="ARBA" id="ARBA00001971"/>
    </source>
</evidence>
<dbReference type="SUPFAM" id="SSF48264">
    <property type="entry name" value="Cytochrome P450"/>
    <property type="match status" value="1"/>
</dbReference>
<keyword evidence="7" id="KW-1133">Transmembrane helix</keyword>
<evidence type="ECO:0000256" key="4">
    <source>
        <dbReference type="ARBA" id="ARBA00022617"/>
    </source>
</evidence>
<keyword evidence="5" id="KW-0812">Transmembrane</keyword>
<accession>A0A8T0CRX6</accession>
<gene>
    <name evidence="14" type="ORF">BT93_L0700</name>
</gene>
<dbReference type="GO" id="GO:0005506">
    <property type="term" value="F:iron ion binding"/>
    <property type="evidence" value="ECO:0007669"/>
    <property type="project" value="InterPro"/>
</dbReference>
<evidence type="ECO:0000256" key="3">
    <source>
        <dbReference type="ARBA" id="ARBA00010617"/>
    </source>
</evidence>
<dbReference type="InterPro" id="IPR017972">
    <property type="entry name" value="Cyt_P450_CS"/>
</dbReference>
<protein>
    <recommendedName>
        <fullName evidence="16">Cytochrome P450</fullName>
    </recommendedName>
</protein>
<dbReference type="GO" id="GO:0016020">
    <property type="term" value="C:membrane"/>
    <property type="evidence" value="ECO:0007669"/>
    <property type="project" value="UniProtKB-SubCell"/>
</dbReference>
<keyword evidence="11" id="KW-0472">Membrane</keyword>
<dbReference type="EMBL" id="MU089760">
    <property type="protein sequence ID" value="KAF7849512.1"/>
    <property type="molecule type" value="Genomic_DNA"/>
</dbReference>
<organism evidence="14 15">
    <name type="scientific">Corymbia citriodora subsp. variegata</name>
    <dbReference type="NCBI Taxonomy" id="360336"/>
    <lineage>
        <taxon>Eukaryota</taxon>
        <taxon>Viridiplantae</taxon>
        <taxon>Streptophyta</taxon>
        <taxon>Embryophyta</taxon>
        <taxon>Tracheophyta</taxon>
        <taxon>Spermatophyta</taxon>
        <taxon>Magnoliopsida</taxon>
        <taxon>eudicotyledons</taxon>
        <taxon>Gunneridae</taxon>
        <taxon>Pentapetalae</taxon>
        <taxon>rosids</taxon>
        <taxon>malvids</taxon>
        <taxon>Myrtales</taxon>
        <taxon>Myrtaceae</taxon>
        <taxon>Myrtoideae</taxon>
        <taxon>Eucalypteae</taxon>
        <taxon>Corymbia</taxon>
    </lineage>
</organism>
<dbReference type="GO" id="GO:0020037">
    <property type="term" value="F:heme binding"/>
    <property type="evidence" value="ECO:0007669"/>
    <property type="project" value="InterPro"/>
</dbReference>
<evidence type="ECO:0000256" key="5">
    <source>
        <dbReference type="ARBA" id="ARBA00022692"/>
    </source>
</evidence>
<dbReference type="PRINTS" id="PR00463">
    <property type="entry name" value="EP450I"/>
</dbReference>
<evidence type="ECO:0000256" key="8">
    <source>
        <dbReference type="ARBA" id="ARBA00023002"/>
    </source>
</evidence>
<dbReference type="AlphaFoldDB" id="A0A8T0CRX6"/>
<dbReference type="InterPro" id="IPR002401">
    <property type="entry name" value="Cyt_P450_E_grp-I"/>
</dbReference>
<dbReference type="Proteomes" id="UP000806378">
    <property type="component" value="Unassembled WGS sequence"/>
</dbReference>
<evidence type="ECO:0000313" key="14">
    <source>
        <dbReference type="EMBL" id="KAF7849512.1"/>
    </source>
</evidence>
<dbReference type="InterPro" id="IPR036396">
    <property type="entry name" value="Cyt_P450_sf"/>
</dbReference>
<evidence type="ECO:0000256" key="9">
    <source>
        <dbReference type="ARBA" id="ARBA00023004"/>
    </source>
</evidence>
<name>A0A8T0CRX6_CORYI</name>
<dbReference type="GO" id="GO:0004497">
    <property type="term" value="F:monooxygenase activity"/>
    <property type="evidence" value="ECO:0007669"/>
    <property type="project" value="UniProtKB-KW"/>
</dbReference>
<dbReference type="Gramene" id="rna-gnl|WGS:JABURB|Cocit.L0700.1">
    <property type="protein sequence ID" value="cds-KAF7849512.1"/>
    <property type="gene ID" value="gene-BT93_L0700"/>
</dbReference>
<keyword evidence="9 12" id="KW-0408">Iron</keyword>
<evidence type="ECO:0000256" key="7">
    <source>
        <dbReference type="ARBA" id="ARBA00022989"/>
    </source>
</evidence>
<comment type="cofactor">
    <cofactor evidence="1 12">
        <name>heme</name>
        <dbReference type="ChEBI" id="CHEBI:30413"/>
    </cofactor>
</comment>
<dbReference type="OrthoDB" id="1470350at2759"/>
<dbReference type="PRINTS" id="PR00385">
    <property type="entry name" value="P450"/>
</dbReference>
<keyword evidence="10 13" id="KW-0503">Monooxygenase</keyword>
<dbReference type="Pfam" id="PF00067">
    <property type="entry name" value="p450"/>
    <property type="match status" value="2"/>
</dbReference>
<evidence type="ECO:0000256" key="6">
    <source>
        <dbReference type="ARBA" id="ARBA00022723"/>
    </source>
</evidence>
<reference evidence="14" key="1">
    <citation type="submission" date="2020-05" db="EMBL/GenBank/DDBJ databases">
        <title>WGS assembly of Corymbia citriodora subspecies variegata.</title>
        <authorList>
            <person name="Barry K."/>
            <person name="Hundley H."/>
            <person name="Shu S."/>
            <person name="Jenkins J."/>
            <person name="Grimwood J."/>
            <person name="Baten A."/>
        </authorList>
    </citation>
    <scope>NUCLEOTIDE SEQUENCE</scope>
    <source>
        <strain evidence="14">CV2-018</strain>
    </source>
</reference>
<comment type="caution">
    <text evidence="14">The sequence shown here is derived from an EMBL/GenBank/DDBJ whole genome shotgun (WGS) entry which is preliminary data.</text>
</comment>
<comment type="subcellular location">
    <subcellularLocation>
        <location evidence="2">Membrane</location>
        <topology evidence="2">Single-pass membrane protein</topology>
    </subcellularLocation>
</comment>
<dbReference type="Gene3D" id="1.10.630.10">
    <property type="entry name" value="Cytochrome P450"/>
    <property type="match status" value="2"/>
</dbReference>
<evidence type="ECO:0000256" key="11">
    <source>
        <dbReference type="ARBA" id="ARBA00023136"/>
    </source>
</evidence>
<evidence type="ECO:0000256" key="12">
    <source>
        <dbReference type="PIRSR" id="PIRSR602401-1"/>
    </source>
</evidence>
<evidence type="ECO:0000256" key="13">
    <source>
        <dbReference type="RuleBase" id="RU000461"/>
    </source>
</evidence>
<dbReference type="PROSITE" id="PS00086">
    <property type="entry name" value="CYTOCHROME_P450"/>
    <property type="match status" value="1"/>
</dbReference>
<comment type="similarity">
    <text evidence="3 13">Belongs to the cytochrome P450 family.</text>
</comment>
<dbReference type="InterPro" id="IPR001128">
    <property type="entry name" value="Cyt_P450"/>
</dbReference>
<dbReference type="InterPro" id="IPR050665">
    <property type="entry name" value="Cytochrome_P450_Monooxygen"/>
</dbReference>
<feature type="binding site" description="axial binding residue" evidence="12">
    <location>
        <position position="433"/>
    </location>
    <ligand>
        <name>heme</name>
        <dbReference type="ChEBI" id="CHEBI:30413"/>
    </ligand>
    <ligandPart>
        <name>Fe</name>
        <dbReference type="ChEBI" id="CHEBI:18248"/>
    </ligandPart>
</feature>
<evidence type="ECO:0000256" key="2">
    <source>
        <dbReference type="ARBA" id="ARBA00004167"/>
    </source>
</evidence>
<keyword evidence="8 13" id="KW-0560">Oxidoreductase</keyword>
<evidence type="ECO:0008006" key="16">
    <source>
        <dbReference type="Google" id="ProtNLM"/>
    </source>
</evidence>